<evidence type="ECO:0000256" key="3">
    <source>
        <dbReference type="ARBA" id="ARBA00022475"/>
    </source>
</evidence>
<evidence type="ECO:0000256" key="1">
    <source>
        <dbReference type="ARBA" id="ARBA00004429"/>
    </source>
</evidence>
<evidence type="ECO:0000259" key="9">
    <source>
        <dbReference type="Pfam" id="PF00482"/>
    </source>
</evidence>
<dbReference type="PANTHER" id="PTHR30012:SF0">
    <property type="entry name" value="TYPE II SECRETION SYSTEM PROTEIN F-RELATED"/>
    <property type="match status" value="1"/>
</dbReference>
<proteinExistence type="inferred from homology"/>
<evidence type="ECO:0000313" key="10">
    <source>
        <dbReference type="EMBL" id="AQP99420.1"/>
    </source>
</evidence>
<dbReference type="Gene3D" id="1.20.81.30">
    <property type="entry name" value="Type II secretion system (T2SS), domain F"/>
    <property type="match status" value="2"/>
</dbReference>
<evidence type="ECO:0000256" key="4">
    <source>
        <dbReference type="ARBA" id="ARBA00022519"/>
    </source>
</evidence>
<dbReference type="Pfam" id="PF00482">
    <property type="entry name" value="T2SSF"/>
    <property type="match status" value="2"/>
</dbReference>
<feature type="domain" description="Type II secretion system protein GspF" evidence="9">
    <location>
        <begin position="268"/>
        <end position="389"/>
    </location>
</feature>
<keyword evidence="6 8" id="KW-1133">Transmembrane helix</keyword>
<keyword evidence="3" id="KW-1003">Cell membrane</keyword>
<dbReference type="InterPro" id="IPR018076">
    <property type="entry name" value="T2SS_GspF_dom"/>
</dbReference>
<evidence type="ECO:0000256" key="5">
    <source>
        <dbReference type="ARBA" id="ARBA00022692"/>
    </source>
</evidence>
<dbReference type="PANTHER" id="PTHR30012">
    <property type="entry name" value="GENERAL SECRETION PATHWAY PROTEIN"/>
    <property type="match status" value="1"/>
</dbReference>
<name>A0A1Q2GWM8_9GAMM</name>
<evidence type="ECO:0000313" key="11">
    <source>
        <dbReference type="Proteomes" id="UP000188243"/>
    </source>
</evidence>
<comment type="subcellular location">
    <subcellularLocation>
        <location evidence="1">Cell inner membrane</location>
        <topology evidence="1">Multi-pass membrane protein</topology>
    </subcellularLocation>
</comment>
<dbReference type="AlphaFoldDB" id="A0A1Q2GWM8"/>
<keyword evidence="7 8" id="KW-0472">Membrane</keyword>
<dbReference type="EMBL" id="CP019628">
    <property type="protein sequence ID" value="AQP99420.1"/>
    <property type="molecule type" value="Genomic_DNA"/>
</dbReference>
<dbReference type="STRING" id="247523.B0W48_06150"/>
<evidence type="ECO:0000256" key="2">
    <source>
        <dbReference type="ARBA" id="ARBA00005745"/>
    </source>
</evidence>
<feature type="domain" description="Type II secretion system protein GspF" evidence="9">
    <location>
        <begin position="66"/>
        <end position="189"/>
    </location>
</feature>
<keyword evidence="4" id="KW-0997">Cell inner membrane</keyword>
<evidence type="ECO:0000256" key="6">
    <source>
        <dbReference type="ARBA" id="ARBA00022989"/>
    </source>
</evidence>
<dbReference type="KEGG" id="paln:B0W48_06150"/>
<reference evidence="10 11" key="1">
    <citation type="submission" date="2017-02" db="EMBL/GenBank/DDBJ databases">
        <title>Complete genome sequence of the cold-active Pseudoalteromonas aliena strain EH1 isolated from Arctic seawater.</title>
        <authorList>
            <person name="Kim E."/>
            <person name="Heo E."/>
            <person name="Kim H."/>
            <person name="Kim D."/>
        </authorList>
    </citation>
    <scope>NUCLEOTIDE SEQUENCE [LARGE SCALE GENOMIC DNA]</scope>
    <source>
        <strain evidence="10 11">EH1</strain>
    </source>
</reference>
<protein>
    <submittedName>
        <fullName evidence="10">Secretion system protein</fullName>
    </submittedName>
</protein>
<keyword evidence="5 8" id="KW-0812">Transmembrane</keyword>
<comment type="similarity">
    <text evidence="2">Belongs to the GSP F family.</text>
</comment>
<dbReference type="PRINTS" id="PR00812">
    <property type="entry name" value="BCTERIALGSPF"/>
</dbReference>
<evidence type="ECO:0000256" key="8">
    <source>
        <dbReference type="SAM" id="Phobius"/>
    </source>
</evidence>
<dbReference type="Proteomes" id="UP000188243">
    <property type="component" value="Chromosome"/>
</dbReference>
<dbReference type="RefSeq" id="WP_077536110.1">
    <property type="nucleotide sequence ID" value="NZ_CP019628.1"/>
</dbReference>
<organism evidence="10 11">
    <name type="scientific">Pseudoalteromonas aliena</name>
    <dbReference type="NCBI Taxonomy" id="247523"/>
    <lineage>
        <taxon>Bacteria</taxon>
        <taxon>Pseudomonadati</taxon>
        <taxon>Pseudomonadota</taxon>
        <taxon>Gammaproteobacteria</taxon>
        <taxon>Alteromonadales</taxon>
        <taxon>Pseudoalteromonadaceae</taxon>
        <taxon>Pseudoalteromonas</taxon>
    </lineage>
</organism>
<gene>
    <name evidence="10" type="ORF">B0W48_06150</name>
</gene>
<dbReference type="InterPro" id="IPR042094">
    <property type="entry name" value="T2SS_GspF_sf"/>
</dbReference>
<accession>A0A1Q2GWM8</accession>
<sequence length="399" mass="44227">MEFEYKAIDAHGARHQGAITAQSKAQAQKKLFEEGLNALSITPIAKENSLAGLFGQKVSLDQLEFFTSELALLLESGIRVDRGIDIIKQANAHPALSRLLSQISSALKKGSSLSEAFGEHELLFGPLYISLLKIGENSGNLPEVLNRLSSDLKFQKDLRTQISTALTYPSVIFFVCIMAVYFVLTFIVPKMSGIFTDLSQAPWYTQMIINVSNFFVDYQLLIIGGLVTGIITLVYGLKKPAVKNWFYIKVSHLPGVGKIILTAERIRFAQSMAMMLEAGLQLDTTLDLTANTLKHPELRRDAKLALKQLKSGKQLSQVLAKTRIFPDFFLSIIKVGEETGRLPRVFTEIANRSKDDLESVIKKFTTLLEPIMLIFMGGFVGGIVITMLMSMVSINDVPF</sequence>
<dbReference type="InterPro" id="IPR003004">
    <property type="entry name" value="GspF/PilC"/>
</dbReference>
<dbReference type="GO" id="GO:0005886">
    <property type="term" value="C:plasma membrane"/>
    <property type="evidence" value="ECO:0007669"/>
    <property type="project" value="UniProtKB-SubCell"/>
</dbReference>
<feature type="transmembrane region" description="Helical" evidence="8">
    <location>
        <begin position="371"/>
        <end position="394"/>
    </location>
</feature>
<dbReference type="FunFam" id="1.20.81.30:FF:000001">
    <property type="entry name" value="Type II secretion system protein F"/>
    <property type="match status" value="1"/>
</dbReference>
<feature type="transmembrane region" description="Helical" evidence="8">
    <location>
        <begin position="218"/>
        <end position="237"/>
    </location>
</feature>
<evidence type="ECO:0000256" key="7">
    <source>
        <dbReference type="ARBA" id="ARBA00023136"/>
    </source>
</evidence>
<feature type="transmembrane region" description="Helical" evidence="8">
    <location>
        <begin position="165"/>
        <end position="188"/>
    </location>
</feature>